<dbReference type="EMBL" id="KQ978344">
    <property type="protein sequence ID" value="KYM94775.1"/>
    <property type="molecule type" value="Genomic_DNA"/>
</dbReference>
<dbReference type="OrthoDB" id="304622at2759"/>
<evidence type="ECO:0000313" key="2">
    <source>
        <dbReference type="Proteomes" id="UP000078542"/>
    </source>
</evidence>
<gene>
    <name evidence="1" type="ORF">ALC62_14370</name>
</gene>
<dbReference type="KEGG" id="ccoa:108780832"/>
<keyword evidence="2" id="KW-1185">Reference proteome</keyword>
<evidence type="ECO:0000313" key="1">
    <source>
        <dbReference type="EMBL" id="KYM94775.1"/>
    </source>
</evidence>
<reference evidence="1 2" key="1">
    <citation type="submission" date="2016-03" db="EMBL/GenBank/DDBJ databases">
        <title>Cyphomyrmex costatus WGS genome.</title>
        <authorList>
            <person name="Nygaard S."/>
            <person name="Hu H."/>
            <person name="Boomsma J."/>
            <person name="Zhang G."/>
        </authorList>
    </citation>
    <scope>NUCLEOTIDE SEQUENCE [LARGE SCALE GENOMIC DNA]</scope>
    <source>
        <strain evidence="1">MS0001</strain>
        <tissue evidence="1">Whole body</tissue>
    </source>
</reference>
<protein>
    <submittedName>
        <fullName evidence="1">Uncharacterized protein</fullName>
    </submittedName>
</protein>
<dbReference type="Proteomes" id="UP000078542">
    <property type="component" value="Unassembled WGS sequence"/>
</dbReference>
<sequence>MDNVTSDKTENKTASLTANALKMPSWLLEMTDNIERINVSNDTKSLKMETFLLIDDQHHFKKITIKKEDEDTNNEPSSYQSNLSHLYIDANIKLQTPTSKSLPNTPKNEQVQVKRKTRACSAVVNAKHRTKNNFHGLDAYLEKKQMEKHGIASGNYSDNKTSDEESYFEHRLSNVSNCADTRLHLSDDNYLNGSTFSIQNEGNPKLLSGQYQEILKSLRLMSNNSIVKSFVILFE</sequence>
<dbReference type="AlphaFoldDB" id="A0A195C2F9"/>
<name>A0A195C2F9_9HYME</name>
<proteinExistence type="predicted"/>
<organism evidence="1 2">
    <name type="scientific">Cyphomyrmex costatus</name>
    <dbReference type="NCBI Taxonomy" id="456900"/>
    <lineage>
        <taxon>Eukaryota</taxon>
        <taxon>Metazoa</taxon>
        <taxon>Ecdysozoa</taxon>
        <taxon>Arthropoda</taxon>
        <taxon>Hexapoda</taxon>
        <taxon>Insecta</taxon>
        <taxon>Pterygota</taxon>
        <taxon>Neoptera</taxon>
        <taxon>Endopterygota</taxon>
        <taxon>Hymenoptera</taxon>
        <taxon>Apocrita</taxon>
        <taxon>Aculeata</taxon>
        <taxon>Formicoidea</taxon>
        <taxon>Formicidae</taxon>
        <taxon>Myrmicinae</taxon>
        <taxon>Cyphomyrmex</taxon>
    </lineage>
</organism>
<dbReference type="STRING" id="456900.A0A195C2F9"/>
<accession>A0A195C2F9</accession>